<protein>
    <recommendedName>
        <fullName evidence="6">Ribosome maturation protein SDO1/SBDS N-terminal domain-containing protein</fullName>
    </recommendedName>
</protein>
<evidence type="ECO:0000256" key="4">
    <source>
        <dbReference type="ARBA" id="ARBA00022517"/>
    </source>
</evidence>
<evidence type="ECO:0000259" key="6">
    <source>
        <dbReference type="Pfam" id="PF01172"/>
    </source>
</evidence>
<keyword evidence="3" id="KW-0963">Cytoplasm</keyword>
<dbReference type="PANTHER" id="PTHR10927:SF1">
    <property type="entry name" value="RIBOSOME MATURATION PROTEIN SBDS"/>
    <property type="match status" value="1"/>
</dbReference>
<dbReference type="InterPro" id="IPR039100">
    <property type="entry name" value="Sdo1/SBDS-like"/>
</dbReference>
<comment type="similarity">
    <text evidence="2">Belongs to the SDO1/SBDS family.</text>
</comment>
<evidence type="ECO:0000256" key="3">
    <source>
        <dbReference type="ARBA" id="ARBA00022490"/>
    </source>
</evidence>
<accession>A0A086J4A0</accession>
<dbReference type="RefSeq" id="XP_052905523.1">
    <property type="nucleotide sequence ID" value="XM_053047698.1"/>
</dbReference>
<dbReference type="AlphaFoldDB" id="A0A086J4A0"/>
<keyword evidence="8" id="KW-1185">Reference proteome</keyword>
<dbReference type="InterPro" id="IPR019783">
    <property type="entry name" value="SDO1/SBDS_N"/>
</dbReference>
<dbReference type="GeneID" id="77675011"/>
<evidence type="ECO:0000256" key="2">
    <source>
        <dbReference type="ARBA" id="ARBA00007433"/>
    </source>
</evidence>
<proteinExistence type="inferred from homology"/>
<gene>
    <name evidence="7" type="ORF">NESG_00038</name>
</gene>
<dbReference type="GO" id="GO:0042254">
    <property type="term" value="P:ribosome biogenesis"/>
    <property type="evidence" value="ECO:0007669"/>
    <property type="project" value="UniProtKB-KW"/>
</dbReference>
<reference evidence="7 8" key="1">
    <citation type="journal article" date="2014" name="Genome Announc.">
        <title>Genome Sequence of the Microsporidian Species Nematocida sp1 Strain ERTm6 (ATCC PRA-372).</title>
        <authorList>
            <person name="Bakowski M.A."/>
            <person name="Priest M."/>
            <person name="Young S."/>
            <person name="Cuomo C.A."/>
            <person name="Troemel E.R."/>
        </authorList>
    </citation>
    <scope>NUCLEOTIDE SEQUENCE [LARGE SCALE GENOMIC DNA]</scope>
    <source>
        <strain evidence="7 8">ERTm6</strain>
    </source>
</reference>
<name>A0A086J4A0_NEMA1</name>
<organism evidence="7 8">
    <name type="scientific">Nematocida ausubeli (strain ATCC PRA-371 / ERTm2)</name>
    <name type="common">Nematode killer fungus</name>
    <dbReference type="NCBI Taxonomy" id="1913371"/>
    <lineage>
        <taxon>Eukaryota</taxon>
        <taxon>Fungi</taxon>
        <taxon>Fungi incertae sedis</taxon>
        <taxon>Microsporidia</taxon>
        <taxon>Nematocida</taxon>
    </lineage>
</organism>
<comment type="subunit">
    <text evidence="5">Associates with the 60S ribosomal subunit.</text>
</comment>
<evidence type="ECO:0000313" key="7">
    <source>
        <dbReference type="EMBL" id="KFG26968.1"/>
    </source>
</evidence>
<dbReference type="EMBL" id="AKIJ01000001">
    <property type="protein sequence ID" value="KFG26968.1"/>
    <property type="molecule type" value="Genomic_DNA"/>
</dbReference>
<comment type="subcellular location">
    <subcellularLocation>
        <location evidence="1">Cytoplasm</location>
    </subcellularLocation>
</comment>
<dbReference type="HOGENOM" id="CLU_1195159_0_0_1"/>
<dbReference type="GO" id="GO:0005737">
    <property type="term" value="C:cytoplasm"/>
    <property type="evidence" value="ECO:0007669"/>
    <property type="project" value="UniProtKB-SubCell"/>
</dbReference>
<evidence type="ECO:0000256" key="1">
    <source>
        <dbReference type="ARBA" id="ARBA00004496"/>
    </source>
</evidence>
<comment type="caution">
    <text evidence="7">The sequence shown here is derived from an EMBL/GenBank/DDBJ whole genome shotgun (WGS) entry which is preliminary data.</text>
</comment>
<dbReference type="SUPFAM" id="SSF89895">
    <property type="entry name" value="FYSH domain"/>
    <property type="match status" value="1"/>
</dbReference>
<sequence>MIFTPENIKKLQDIVVVVYKGKHGNYEVAAHPKKLYEYRRQTASLDEVLWTESIFSDISKGKLAGKKSVQDEFGKDHGKALEEILKLGTERKDSATREYEQENSKKAMAEGIIHRMRKEGGEVLTHAEAEGVLRKINYTPSGKPMKIQLSDVLKKTVLLGYVRRKIRARVAKRLDWSAITSALPIGSFLREIDATGIIEMSDDLYGAVHRHAESHNAEIEDLPDIEDAEVEI</sequence>
<keyword evidence="4" id="KW-0690">Ribosome biogenesis</keyword>
<dbReference type="PANTHER" id="PTHR10927">
    <property type="entry name" value="RIBOSOME MATURATION PROTEIN SBDS"/>
    <property type="match status" value="1"/>
</dbReference>
<dbReference type="Gene3D" id="3.30.1250.10">
    <property type="entry name" value="Ribosome maturation protein SBDS, N-terminal domain"/>
    <property type="match status" value="1"/>
</dbReference>
<dbReference type="Proteomes" id="UP000054524">
    <property type="component" value="Unassembled WGS sequence"/>
</dbReference>
<evidence type="ECO:0000256" key="5">
    <source>
        <dbReference type="ARBA" id="ARBA00049708"/>
    </source>
</evidence>
<dbReference type="InterPro" id="IPR036786">
    <property type="entry name" value="Ribosome_mat_SBDS_N_sf"/>
</dbReference>
<dbReference type="Pfam" id="PF01172">
    <property type="entry name" value="SBDS_N"/>
    <property type="match status" value="1"/>
</dbReference>
<evidence type="ECO:0000313" key="8">
    <source>
        <dbReference type="Proteomes" id="UP000054524"/>
    </source>
</evidence>
<dbReference type="OrthoDB" id="10253092at2759"/>
<feature type="domain" description="Ribosome maturation protein SDO1/SBDS N-terminal" evidence="6">
    <location>
        <begin position="14"/>
        <end position="97"/>
    </location>
</feature>